<dbReference type="InterPro" id="IPR001173">
    <property type="entry name" value="Glyco_trans_2-like"/>
</dbReference>
<evidence type="ECO:0000256" key="1">
    <source>
        <dbReference type="ARBA" id="ARBA00006739"/>
    </source>
</evidence>
<gene>
    <name evidence="6" type="ORF">LU635_04280</name>
</gene>
<reference evidence="6" key="1">
    <citation type="submission" date="2021-12" db="EMBL/GenBank/DDBJ databases">
        <title>Description of Gramella crocea sp. nov., a new bacterium isolated from activated sludge.</title>
        <authorList>
            <person name="Zhang X."/>
        </authorList>
    </citation>
    <scope>NUCLEOTIDE SEQUENCE</scope>
    <source>
        <strain evidence="6">YB25</strain>
    </source>
</reference>
<protein>
    <submittedName>
        <fullName evidence="6">Glycosyltransferase</fullName>
        <ecNumber evidence="6">2.4.-.-</ecNumber>
    </submittedName>
</protein>
<feature type="domain" description="Glycosyltransferase 2-like" evidence="5">
    <location>
        <begin position="42"/>
        <end position="157"/>
    </location>
</feature>
<keyword evidence="4" id="KW-0812">Transmembrane</keyword>
<evidence type="ECO:0000256" key="3">
    <source>
        <dbReference type="ARBA" id="ARBA00022679"/>
    </source>
</evidence>
<dbReference type="InterPro" id="IPR029044">
    <property type="entry name" value="Nucleotide-diphossugar_trans"/>
</dbReference>
<feature type="transmembrane region" description="Helical" evidence="4">
    <location>
        <begin position="337"/>
        <end position="360"/>
    </location>
</feature>
<dbReference type="GO" id="GO:0016757">
    <property type="term" value="F:glycosyltransferase activity"/>
    <property type="evidence" value="ECO:0007669"/>
    <property type="project" value="UniProtKB-KW"/>
</dbReference>
<keyword evidence="4" id="KW-0472">Membrane</keyword>
<evidence type="ECO:0000313" key="7">
    <source>
        <dbReference type="Proteomes" id="UP001139344"/>
    </source>
</evidence>
<dbReference type="RefSeq" id="WP_240096540.1">
    <property type="nucleotide sequence ID" value="NZ_JAJSON010000012.1"/>
</dbReference>
<keyword evidence="7" id="KW-1185">Reference proteome</keyword>
<evidence type="ECO:0000256" key="2">
    <source>
        <dbReference type="ARBA" id="ARBA00022676"/>
    </source>
</evidence>
<dbReference type="PANTHER" id="PTHR43630:SF1">
    <property type="entry name" value="POLY-BETA-1,6-N-ACETYL-D-GLUCOSAMINE SYNTHASE"/>
    <property type="match status" value="1"/>
</dbReference>
<comment type="similarity">
    <text evidence="1">Belongs to the glycosyltransferase 2 family.</text>
</comment>
<name>A0A9X2A6B2_9FLAO</name>
<dbReference type="Pfam" id="PF00535">
    <property type="entry name" value="Glycos_transf_2"/>
    <property type="match status" value="1"/>
</dbReference>
<keyword evidence="2 6" id="KW-0328">Glycosyltransferase</keyword>
<dbReference type="AlphaFoldDB" id="A0A9X2A6B2"/>
<accession>A0A9X2A6B2</accession>
<dbReference type="EMBL" id="JAJSON010000012">
    <property type="protein sequence ID" value="MCG9970846.1"/>
    <property type="molecule type" value="Genomic_DNA"/>
</dbReference>
<organism evidence="6 7">
    <name type="scientific">Christiangramia crocea</name>
    <dbReference type="NCBI Taxonomy" id="2904124"/>
    <lineage>
        <taxon>Bacteria</taxon>
        <taxon>Pseudomonadati</taxon>
        <taxon>Bacteroidota</taxon>
        <taxon>Flavobacteriia</taxon>
        <taxon>Flavobacteriales</taxon>
        <taxon>Flavobacteriaceae</taxon>
        <taxon>Christiangramia</taxon>
    </lineage>
</organism>
<comment type="caution">
    <text evidence="6">The sequence shown here is derived from an EMBL/GenBank/DDBJ whole genome shotgun (WGS) entry which is preliminary data.</text>
</comment>
<feature type="transmembrane region" description="Helical" evidence="4">
    <location>
        <begin position="280"/>
        <end position="302"/>
    </location>
</feature>
<dbReference type="PANTHER" id="PTHR43630">
    <property type="entry name" value="POLY-BETA-1,6-N-ACETYL-D-GLUCOSAMINE SYNTHASE"/>
    <property type="match status" value="1"/>
</dbReference>
<keyword evidence="3 6" id="KW-0808">Transferase</keyword>
<feature type="transmembrane region" description="Helical" evidence="4">
    <location>
        <begin position="6"/>
        <end position="27"/>
    </location>
</feature>
<dbReference type="SUPFAM" id="SSF53448">
    <property type="entry name" value="Nucleotide-diphospho-sugar transferases"/>
    <property type="match status" value="1"/>
</dbReference>
<evidence type="ECO:0000256" key="4">
    <source>
        <dbReference type="SAM" id="Phobius"/>
    </source>
</evidence>
<sequence>MGTLLLGLFIFVALVNLLYFFSFFSFATAESKNKLHPEVPVSVIICAKNEAENLGNFLPSILEQDYPQFEVIVINDASSDNTLEIIEEFQKTDPRIKIVDVQNNEAFWANKKYALTLGIKKAKHEHLLFTDADCAPQSRNWIREMSANFQPGISIVLGYGGYFHHTGSLLNKLIRFETLLTAIQYFSYARLGSPYMGVGRNLAYTSSQFYELKGFANHLHLRSGDDDLFVNEASNSNNTAICFNADALTRSIPKTNFSEWFNQKKRHVAVAKHYKAKHKFLLGAFYIFRFIFWILLALLLVLQIYPEIVLGVLGFKLIIEAFVYFKSAKKLNETDVVWFFPFFDLFLIFLQMAIFISNLISKPRHWK</sequence>
<proteinExistence type="inferred from homology"/>
<evidence type="ECO:0000313" key="6">
    <source>
        <dbReference type="EMBL" id="MCG9970846.1"/>
    </source>
</evidence>
<dbReference type="Proteomes" id="UP001139344">
    <property type="component" value="Unassembled WGS sequence"/>
</dbReference>
<dbReference type="EC" id="2.4.-.-" evidence="6"/>
<keyword evidence="4" id="KW-1133">Transmembrane helix</keyword>
<evidence type="ECO:0000259" key="5">
    <source>
        <dbReference type="Pfam" id="PF00535"/>
    </source>
</evidence>
<dbReference type="Gene3D" id="3.90.550.10">
    <property type="entry name" value="Spore Coat Polysaccharide Biosynthesis Protein SpsA, Chain A"/>
    <property type="match status" value="1"/>
</dbReference>
<feature type="transmembrane region" description="Helical" evidence="4">
    <location>
        <begin position="308"/>
        <end position="325"/>
    </location>
</feature>